<dbReference type="InterPro" id="IPR018289">
    <property type="entry name" value="MULE_transposase_dom"/>
</dbReference>
<dbReference type="InterPro" id="IPR039329">
    <property type="entry name" value="SIAE"/>
</dbReference>
<feature type="domain" description="Sialate O-acetylesterase" evidence="2">
    <location>
        <begin position="384"/>
        <end position="550"/>
    </location>
</feature>
<evidence type="ECO:0000313" key="5">
    <source>
        <dbReference type="Proteomes" id="UP000663852"/>
    </source>
</evidence>
<dbReference type="InterPro" id="IPR005181">
    <property type="entry name" value="SASA"/>
</dbReference>
<dbReference type="Pfam" id="PF10551">
    <property type="entry name" value="MULE"/>
    <property type="match status" value="1"/>
</dbReference>
<dbReference type="Gene3D" id="2.20.25.240">
    <property type="match status" value="1"/>
</dbReference>
<protein>
    <submittedName>
        <fullName evidence="4">Uncharacterized protein</fullName>
    </submittedName>
</protein>
<dbReference type="PANTHER" id="PTHR22901">
    <property type="entry name" value="SIALATE O-ACETYLESTERASE"/>
    <property type="match status" value="1"/>
</dbReference>
<dbReference type="SUPFAM" id="SSF52266">
    <property type="entry name" value="SGNH hydrolase"/>
    <property type="match status" value="1"/>
</dbReference>
<dbReference type="Proteomes" id="UP000663852">
    <property type="component" value="Unassembled WGS sequence"/>
</dbReference>
<reference evidence="4" key="1">
    <citation type="submission" date="2021-02" db="EMBL/GenBank/DDBJ databases">
        <authorList>
            <person name="Nowell W R."/>
        </authorList>
    </citation>
    <scope>NUCLEOTIDE SEQUENCE</scope>
</reference>
<comment type="caution">
    <text evidence="4">The sequence shown here is derived from an EMBL/GenBank/DDBJ whole genome shotgun (WGS) entry which is preliminary data.</text>
</comment>
<organism evidence="4 5">
    <name type="scientific">Adineta ricciae</name>
    <name type="common">Rotifer</name>
    <dbReference type="NCBI Taxonomy" id="249248"/>
    <lineage>
        <taxon>Eukaryota</taxon>
        <taxon>Metazoa</taxon>
        <taxon>Spiralia</taxon>
        <taxon>Gnathifera</taxon>
        <taxon>Rotifera</taxon>
        <taxon>Eurotatoria</taxon>
        <taxon>Bdelloidea</taxon>
        <taxon>Adinetida</taxon>
        <taxon>Adinetidae</taxon>
        <taxon>Adineta</taxon>
    </lineage>
</organism>
<evidence type="ECO:0000259" key="3">
    <source>
        <dbReference type="Pfam" id="PF10551"/>
    </source>
</evidence>
<name>A0A814W0S9_ADIRI</name>
<accession>A0A814W0S9</accession>
<dbReference type="GO" id="GO:0005975">
    <property type="term" value="P:carbohydrate metabolic process"/>
    <property type="evidence" value="ECO:0007669"/>
    <property type="project" value="TreeGrafter"/>
</dbReference>
<dbReference type="EMBL" id="CAJNOJ010000145">
    <property type="protein sequence ID" value="CAF1195433.1"/>
    <property type="molecule type" value="Genomic_DNA"/>
</dbReference>
<dbReference type="InterPro" id="IPR036514">
    <property type="entry name" value="SGNH_hydro_sf"/>
</dbReference>
<dbReference type="Pfam" id="PF03629">
    <property type="entry name" value="SASA"/>
    <property type="match status" value="1"/>
</dbReference>
<dbReference type="PANTHER" id="PTHR22901:SF0">
    <property type="entry name" value="SIALATE O-ACETYLESTERASE"/>
    <property type="match status" value="1"/>
</dbReference>
<proteinExistence type="predicted"/>
<evidence type="ECO:0000256" key="1">
    <source>
        <dbReference type="ARBA" id="ARBA00022801"/>
    </source>
</evidence>
<dbReference type="GO" id="GO:0001681">
    <property type="term" value="F:sialate O-acetylesterase activity"/>
    <property type="evidence" value="ECO:0007669"/>
    <property type="project" value="InterPro"/>
</dbReference>
<evidence type="ECO:0000259" key="2">
    <source>
        <dbReference type="Pfam" id="PF03629"/>
    </source>
</evidence>
<dbReference type="Gene3D" id="3.40.50.1110">
    <property type="entry name" value="SGNH hydrolase"/>
    <property type="match status" value="1"/>
</dbReference>
<feature type="domain" description="MULE transposase" evidence="3">
    <location>
        <begin position="174"/>
        <end position="265"/>
    </location>
</feature>
<dbReference type="AlphaFoldDB" id="A0A814W0S9"/>
<dbReference type="OrthoDB" id="90756at2759"/>
<sequence length="691" mass="80210">MSLIKSSKGNDQLLLDGFRYRRDRTVWRCVKDKCKGRARPDGNSFEAYQDHTCQAPDPDEIEKALYNHEIRKKAAECHDTPRLIIHEARLKLSSDAAITSPQYNASQRVIQRIRRDDNIPSEPKTFADIVIPLNFQNTVTNQKFLLYDNNDVNRRLLIFASKEQLDFLNQCESWHCDGTFAVAPKMFEQMYSIHGSIRGKSLPLVYALLPNKDEKAYAELFKIVKQHVRRKPKYLSIDFEKAAENSFGVIYPECEIFGCFFHFKQCIWRHICELHLKKEFLENDASRRTMKNLAALAFIPSQNVIEEFVRIKDNSSEVLDVSCAIMSMRGSVNTRWCRARWCRARYCRARYCRRGTVGAVMSRAEISCHAAVCWIYGRMVHVELDDHRPIGLIHTSWSESSIELWSPPEVFKDCHMLIKEDEVKLNNSVIYNAMIYPLTRLIIKGVIWYQGEANVNYNRDKYQCTFRKMIQYWRFTWQQRTNSLIDSQFPFGFVQLSTGESTGKIIGGFPWIRWHQTFDFGFTPNNATENVFMATTIDLRDDQGGVHPRTKLDVGYRLSRSGLAMVYKQTNVAYQGPIPNEVVRDSFDRMNVTYLSTFSSSIELRNSNGFEICCEDQQICMLNETNWLSVTPIYDPFSPITVKLLIPTICQSKSIHAVRYLWRETPCLFKQAAVYSTADSNLPAPPFIRFL</sequence>
<evidence type="ECO:0000313" key="4">
    <source>
        <dbReference type="EMBL" id="CAF1195433.1"/>
    </source>
</evidence>
<gene>
    <name evidence="4" type="ORF">EDS130_LOCUS25053</name>
</gene>
<keyword evidence="1" id="KW-0378">Hydrolase</keyword>